<feature type="compositionally biased region" description="Low complexity" evidence="1">
    <location>
        <begin position="145"/>
        <end position="157"/>
    </location>
</feature>
<sequence>MPVQRTFTLIQPIPGAAAAPRTAAQPMTSKQVRKAYKAATRAAPVPRAERLRQERAEQDRIRRELDRDRAAARARAARERRRETAVGEREARRRQGLPLADVRPSQDTIAKFVRGNASGRKRGVPAGPGPPDDGGDERAGRRRASGAAAAEGSFEIDLIPEEDELDLEALEQLDTAVNAAAHGQSREPDTARRGSSSSSPAASGRSPHGRSRPATPYELDLGLRDYMPRDKALPPPGTQHDEPPTVPPPASLGSRRPLAAVQPPPAGTQAILFNPDDFFPSSSQQERELREEMAATVDTLPHPPEPPPPDPTTAVSPSAPRASPRRFFTASGDQELVTLALQRSRRSAALEEMQQRERGAAAQAAAMSRARKPQSAKAAVVDAARCRGGLPRAEENLLGGPDKENVAPRADGGGFDAPDSSPETEYGGEWIDEIAVELKI</sequence>
<gene>
    <name evidence="2" type="ORF">HRG_07502</name>
</gene>
<dbReference type="AlphaFoldDB" id="A0A9P8MW08"/>
<feature type="compositionally biased region" description="Low complexity" evidence="1">
    <location>
        <begin position="193"/>
        <end position="206"/>
    </location>
</feature>
<dbReference type="EMBL" id="JAIZPD010000008">
    <property type="protein sequence ID" value="KAH0961424.1"/>
    <property type="molecule type" value="Genomic_DNA"/>
</dbReference>
<proteinExistence type="predicted"/>
<feature type="compositionally biased region" description="Basic and acidic residues" evidence="1">
    <location>
        <begin position="47"/>
        <end position="93"/>
    </location>
</feature>
<dbReference type="RefSeq" id="XP_044718937.1">
    <property type="nucleotide sequence ID" value="XM_044865973.1"/>
</dbReference>
<evidence type="ECO:0000313" key="3">
    <source>
        <dbReference type="Proteomes" id="UP000824596"/>
    </source>
</evidence>
<feature type="compositionally biased region" description="Pro residues" evidence="1">
    <location>
        <begin position="301"/>
        <end position="311"/>
    </location>
</feature>
<feature type="region of interest" description="Disordered" evidence="1">
    <location>
        <begin position="390"/>
        <end position="428"/>
    </location>
</feature>
<feature type="region of interest" description="Disordered" evidence="1">
    <location>
        <begin position="355"/>
        <end position="378"/>
    </location>
</feature>
<evidence type="ECO:0000313" key="2">
    <source>
        <dbReference type="EMBL" id="KAH0961424.1"/>
    </source>
</evidence>
<dbReference type="GeneID" id="68356631"/>
<dbReference type="Proteomes" id="UP000824596">
    <property type="component" value="Unassembled WGS sequence"/>
</dbReference>
<name>A0A9P8MW08_9HYPO</name>
<organism evidence="2 3">
    <name type="scientific">Hirsutella rhossiliensis</name>
    <dbReference type="NCBI Taxonomy" id="111463"/>
    <lineage>
        <taxon>Eukaryota</taxon>
        <taxon>Fungi</taxon>
        <taxon>Dikarya</taxon>
        <taxon>Ascomycota</taxon>
        <taxon>Pezizomycotina</taxon>
        <taxon>Sordariomycetes</taxon>
        <taxon>Hypocreomycetidae</taxon>
        <taxon>Hypocreales</taxon>
        <taxon>Ophiocordycipitaceae</taxon>
        <taxon>Hirsutella</taxon>
    </lineage>
</organism>
<dbReference type="OrthoDB" id="4590776at2759"/>
<comment type="caution">
    <text evidence="2">The sequence shown here is derived from an EMBL/GenBank/DDBJ whole genome shotgun (WGS) entry which is preliminary data.</text>
</comment>
<reference evidence="2" key="1">
    <citation type="submission" date="2021-09" db="EMBL/GenBank/DDBJ databases">
        <title>A high-quality genome of the endoparasitic fungus Hirsutella rhossiliensis with a comparison of Hirsutella genomes reveals transposable elements contributing to genome size variation.</title>
        <authorList>
            <person name="Lin R."/>
            <person name="Jiao Y."/>
            <person name="Sun X."/>
            <person name="Ling J."/>
            <person name="Xie B."/>
            <person name="Cheng X."/>
        </authorList>
    </citation>
    <scope>NUCLEOTIDE SEQUENCE</scope>
    <source>
        <strain evidence="2">HR02</strain>
    </source>
</reference>
<accession>A0A9P8MW08</accession>
<protein>
    <submittedName>
        <fullName evidence="2">AMP-dependent synthetase/ligase</fullName>
    </submittedName>
</protein>
<feature type="compositionally biased region" description="Acidic residues" evidence="1">
    <location>
        <begin position="158"/>
        <end position="171"/>
    </location>
</feature>
<keyword evidence="3" id="KW-1185">Reference proteome</keyword>
<evidence type="ECO:0000256" key="1">
    <source>
        <dbReference type="SAM" id="MobiDB-lite"/>
    </source>
</evidence>
<feature type="region of interest" description="Disordered" evidence="1">
    <location>
        <begin position="36"/>
        <end position="331"/>
    </location>
</feature>
<feature type="compositionally biased region" description="Basic and acidic residues" evidence="1">
    <location>
        <begin position="221"/>
        <end position="232"/>
    </location>
</feature>